<protein>
    <recommendedName>
        <fullName evidence="4">SAP domain-containing protein</fullName>
    </recommendedName>
</protein>
<dbReference type="OrthoDB" id="5598794at2759"/>
<dbReference type="InterPro" id="IPR003034">
    <property type="entry name" value="SAP_dom"/>
</dbReference>
<dbReference type="Proteomes" id="UP000245383">
    <property type="component" value="Unassembled WGS sequence"/>
</dbReference>
<sequence>MNQYSEKNLKKLKVNELRQILLEHNLPAEGKKDELITKLLQLSSQEPTISTTHHQSSTTSNEDPPKISSTMSLSEKETEPTIIPQQDGTTTSSLNKLTEKVSSQEPVHSSNSSTTAINSTETKSLDDVERLNLRAKKFGLADNSVVDENQKKLMRLHKFGPVAEKPNTGSSKPEIISNKPAANTTDLEILKKRAMRFGLPIKNSNSINTEADDKVAIKRLKKFGDTSSISSANNLESMSSSDKELLAKRAQRFGLA</sequence>
<evidence type="ECO:0000256" key="2">
    <source>
        <dbReference type="ARBA" id="ARBA00046328"/>
    </source>
</evidence>
<dbReference type="PANTHER" id="PTHR46551">
    <property type="entry name" value="SAP DOMAIN-CONTAINING RIBONUCLEOPROTEIN"/>
    <property type="match status" value="1"/>
</dbReference>
<dbReference type="GO" id="GO:0016973">
    <property type="term" value="P:poly(A)+ mRNA export from nucleus"/>
    <property type="evidence" value="ECO:0007669"/>
    <property type="project" value="TreeGrafter"/>
</dbReference>
<dbReference type="SUPFAM" id="SSF68906">
    <property type="entry name" value="SAP domain"/>
    <property type="match status" value="1"/>
</dbReference>
<dbReference type="SMART" id="SM00513">
    <property type="entry name" value="SAP"/>
    <property type="match status" value="1"/>
</dbReference>
<feature type="compositionally biased region" description="Polar residues" evidence="3">
    <location>
        <begin position="83"/>
        <end position="108"/>
    </location>
</feature>
<reference evidence="5 6" key="1">
    <citation type="journal article" date="2018" name="MBio">
        <title>Comparative Genomics Reveals the Core Gene Toolbox for the Fungus-Insect Symbiosis.</title>
        <authorList>
            <person name="Wang Y."/>
            <person name="Stata M."/>
            <person name="Wang W."/>
            <person name="Stajich J.E."/>
            <person name="White M.M."/>
            <person name="Moncalvo J.M."/>
        </authorList>
    </citation>
    <scope>NUCLEOTIDE SEQUENCE [LARGE SCALE GENOMIC DNA]</scope>
    <source>
        <strain evidence="5 6">SWE-8-4</strain>
    </source>
</reference>
<dbReference type="Gene3D" id="1.10.720.30">
    <property type="entry name" value="SAP domain"/>
    <property type="match status" value="1"/>
</dbReference>
<dbReference type="AlphaFoldDB" id="A0A2T9YHV0"/>
<dbReference type="PANTHER" id="PTHR46551:SF1">
    <property type="entry name" value="SAP DOMAIN-CONTAINING RIBONUCLEOPROTEIN"/>
    <property type="match status" value="1"/>
</dbReference>
<dbReference type="EMBL" id="MBFR01000182">
    <property type="protein sequence ID" value="PVU91864.1"/>
    <property type="molecule type" value="Genomic_DNA"/>
</dbReference>
<comment type="similarity">
    <text evidence="2">Belongs to the SAP domain-containing ribonucleoprotein family.</text>
</comment>
<feature type="region of interest" description="Disordered" evidence="3">
    <location>
        <begin position="46"/>
        <end position="123"/>
    </location>
</feature>
<name>A0A2T9YHV0_9FUNG</name>
<dbReference type="InterPro" id="IPR052240">
    <property type="entry name" value="SAP_domain_ribonucleoprotein"/>
</dbReference>
<comment type="caution">
    <text evidence="5">The sequence shown here is derived from an EMBL/GenBank/DDBJ whole genome shotgun (WGS) entry which is preliminary data.</text>
</comment>
<feature type="compositionally biased region" description="Low complexity" evidence="3">
    <location>
        <begin position="50"/>
        <end position="60"/>
    </location>
</feature>
<evidence type="ECO:0000313" key="5">
    <source>
        <dbReference type="EMBL" id="PVU91864.1"/>
    </source>
</evidence>
<accession>A0A2T9YHV0</accession>
<proteinExistence type="inferred from homology"/>
<dbReference type="GO" id="GO:0005634">
    <property type="term" value="C:nucleus"/>
    <property type="evidence" value="ECO:0007669"/>
    <property type="project" value="TreeGrafter"/>
</dbReference>
<dbReference type="PROSITE" id="PS50800">
    <property type="entry name" value="SAP"/>
    <property type="match status" value="1"/>
</dbReference>
<evidence type="ECO:0000256" key="3">
    <source>
        <dbReference type="SAM" id="MobiDB-lite"/>
    </source>
</evidence>
<gene>
    <name evidence="5" type="ORF">BB561_004164</name>
</gene>
<evidence type="ECO:0000256" key="1">
    <source>
        <dbReference type="ARBA" id="ARBA00022553"/>
    </source>
</evidence>
<evidence type="ECO:0000259" key="4">
    <source>
        <dbReference type="PROSITE" id="PS50800"/>
    </source>
</evidence>
<keyword evidence="6" id="KW-1185">Reference proteome</keyword>
<dbReference type="STRING" id="133385.A0A2T9YHV0"/>
<feature type="domain" description="SAP" evidence="4">
    <location>
        <begin position="9"/>
        <end position="43"/>
    </location>
</feature>
<feature type="compositionally biased region" description="Low complexity" evidence="3">
    <location>
        <begin position="109"/>
        <end position="122"/>
    </location>
</feature>
<organism evidence="5 6">
    <name type="scientific">Smittium simulii</name>
    <dbReference type="NCBI Taxonomy" id="133385"/>
    <lineage>
        <taxon>Eukaryota</taxon>
        <taxon>Fungi</taxon>
        <taxon>Fungi incertae sedis</taxon>
        <taxon>Zoopagomycota</taxon>
        <taxon>Kickxellomycotina</taxon>
        <taxon>Harpellomycetes</taxon>
        <taxon>Harpellales</taxon>
        <taxon>Legeriomycetaceae</taxon>
        <taxon>Smittium</taxon>
    </lineage>
</organism>
<dbReference type="Pfam" id="PF02037">
    <property type="entry name" value="SAP"/>
    <property type="match status" value="1"/>
</dbReference>
<evidence type="ECO:0000313" key="6">
    <source>
        <dbReference type="Proteomes" id="UP000245383"/>
    </source>
</evidence>
<keyword evidence="1" id="KW-0597">Phosphoprotein</keyword>
<dbReference type="InterPro" id="IPR036361">
    <property type="entry name" value="SAP_dom_sf"/>
</dbReference>